<sequence length="135" mass="15499">MEEASLAVHTFIEFPEVDKRSSYHGVLGKPVLKELQVVTSINHLCLKFFTERIIATIKGNQSNAKKCYKNALQKAKKWEVNITLWDVEIEDVPEEAKRNTPQRKASLFHQATKNVMIEKAIIHKDSNHRITKSNS</sequence>
<name>A0ABD1REE9_9LAMI</name>
<dbReference type="AlphaFoldDB" id="A0ABD1REE9"/>
<gene>
    <name evidence="1" type="ORF">Adt_31551</name>
</gene>
<proteinExistence type="predicted"/>
<dbReference type="EMBL" id="JBFOLK010000009">
    <property type="protein sequence ID" value="KAL2486795.1"/>
    <property type="molecule type" value="Genomic_DNA"/>
</dbReference>
<keyword evidence="2" id="KW-1185">Reference proteome</keyword>
<comment type="caution">
    <text evidence="1">The sequence shown here is derived from an EMBL/GenBank/DDBJ whole genome shotgun (WGS) entry which is preliminary data.</text>
</comment>
<protein>
    <submittedName>
        <fullName evidence="1">Uncharacterized protein</fullName>
    </submittedName>
</protein>
<accession>A0ABD1REE9</accession>
<evidence type="ECO:0000313" key="1">
    <source>
        <dbReference type="EMBL" id="KAL2486795.1"/>
    </source>
</evidence>
<evidence type="ECO:0000313" key="2">
    <source>
        <dbReference type="Proteomes" id="UP001604336"/>
    </source>
</evidence>
<organism evidence="1 2">
    <name type="scientific">Abeliophyllum distichum</name>
    <dbReference type="NCBI Taxonomy" id="126358"/>
    <lineage>
        <taxon>Eukaryota</taxon>
        <taxon>Viridiplantae</taxon>
        <taxon>Streptophyta</taxon>
        <taxon>Embryophyta</taxon>
        <taxon>Tracheophyta</taxon>
        <taxon>Spermatophyta</taxon>
        <taxon>Magnoliopsida</taxon>
        <taxon>eudicotyledons</taxon>
        <taxon>Gunneridae</taxon>
        <taxon>Pentapetalae</taxon>
        <taxon>asterids</taxon>
        <taxon>lamiids</taxon>
        <taxon>Lamiales</taxon>
        <taxon>Oleaceae</taxon>
        <taxon>Forsythieae</taxon>
        <taxon>Abeliophyllum</taxon>
    </lineage>
</organism>
<dbReference type="Proteomes" id="UP001604336">
    <property type="component" value="Unassembled WGS sequence"/>
</dbReference>
<reference evidence="2" key="1">
    <citation type="submission" date="2024-07" db="EMBL/GenBank/DDBJ databases">
        <title>Two chromosome-level genome assemblies of Korean endemic species Abeliophyllum distichum and Forsythia ovata (Oleaceae).</title>
        <authorList>
            <person name="Jang H."/>
        </authorList>
    </citation>
    <scope>NUCLEOTIDE SEQUENCE [LARGE SCALE GENOMIC DNA]</scope>
</reference>